<organism evidence="3 4">
    <name type="scientific">Haloterrigena salina JCM 13891</name>
    <dbReference type="NCBI Taxonomy" id="1227488"/>
    <lineage>
        <taxon>Archaea</taxon>
        <taxon>Methanobacteriati</taxon>
        <taxon>Methanobacteriota</taxon>
        <taxon>Stenosarchaea group</taxon>
        <taxon>Halobacteria</taxon>
        <taxon>Halobacteriales</taxon>
        <taxon>Natrialbaceae</taxon>
        <taxon>Haloterrigena</taxon>
    </lineage>
</organism>
<dbReference type="Proteomes" id="UP000011657">
    <property type="component" value="Unassembled WGS sequence"/>
</dbReference>
<evidence type="ECO:0000259" key="2">
    <source>
        <dbReference type="Pfam" id="PF03625"/>
    </source>
</evidence>
<evidence type="ECO:0000256" key="1">
    <source>
        <dbReference type="SAM" id="MobiDB-lite"/>
    </source>
</evidence>
<comment type="caution">
    <text evidence="3">The sequence shown here is derived from an EMBL/GenBank/DDBJ whole genome shotgun (WGS) entry which is preliminary data.</text>
</comment>
<dbReference type="STRING" id="1227488.C477_21870"/>
<dbReference type="AlphaFoldDB" id="M0BSR6"/>
<dbReference type="EMBL" id="AOIS01000067">
    <property type="protein sequence ID" value="ELZ13152.1"/>
    <property type="molecule type" value="Genomic_DNA"/>
</dbReference>
<dbReference type="PANTHER" id="PTHR38342">
    <property type="entry name" value="SLR5037 PROTEIN"/>
    <property type="match status" value="1"/>
</dbReference>
<keyword evidence="4" id="KW-1185">Reference proteome</keyword>
<dbReference type="PANTHER" id="PTHR38342:SF2">
    <property type="entry name" value="INNER MEMBRANE OR EXPORTED"/>
    <property type="match status" value="1"/>
</dbReference>
<feature type="compositionally biased region" description="Low complexity" evidence="1">
    <location>
        <begin position="24"/>
        <end position="35"/>
    </location>
</feature>
<dbReference type="Gene3D" id="3.30.310.70">
    <property type="entry name" value="TT1751-like domain"/>
    <property type="match status" value="1"/>
</dbReference>
<dbReference type="InterPro" id="IPR006311">
    <property type="entry name" value="TAT_signal"/>
</dbReference>
<feature type="domain" description="DUF302" evidence="2">
    <location>
        <begin position="96"/>
        <end position="157"/>
    </location>
</feature>
<dbReference type="InterPro" id="IPR035923">
    <property type="entry name" value="TT1751-like_sf"/>
</dbReference>
<evidence type="ECO:0000313" key="4">
    <source>
        <dbReference type="Proteomes" id="UP000011657"/>
    </source>
</evidence>
<sequence>MTDDRSDTARRRFLQALGAGTALGIGASTTATTSGDGDKSAMTTTAATGDDAADGPKTALDDPGLITAESDDDFETTVARVEPALEERDLLLVATIDHAENAESADMDLPPTTLFLFGNPAAGTPLMRASRSVAIDLPQKLLVWEADGQVYVTYNDPQYLARRHDLEGVDDQLTAVADALADLASAVAGTGSNASED</sequence>
<dbReference type="PATRIC" id="fig|1227488.3.peg.4398"/>
<dbReference type="RefSeq" id="WP_008896629.1">
    <property type="nucleotide sequence ID" value="NZ_AOIS01000067.1"/>
</dbReference>
<proteinExistence type="predicted"/>
<dbReference type="InterPro" id="IPR005180">
    <property type="entry name" value="DUF302"/>
</dbReference>
<dbReference type="Pfam" id="PF03625">
    <property type="entry name" value="DUF302"/>
    <property type="match status" value="1"/>
</dbReference>
<protein>
    <recommendedName>
        <fullName evidence="2">DUF302 domain-containing protein</fullName>
    </recommendedName>
</protein>
<dbReference type="OrthoDB" id="157520at2157"/>
<dbReference type="PROSITE" id="PS51318">
    <property type="entry name" value="TAT"/>
    <property type="match status" value="1"/>
</dbReference>
<accession>M0BSR6</accession>
<dbReference type="SUPFAM" id="SSF103247">
    <property type="entry name" value="TT1751-like"/>
    <property type="match status" value="1"/>
</dbReference>
<dbReference type="eggNOG" id="arCOG02761">
    <property type="taxonomic scope" value="Archaea"/>
</dbReference>
<gene>
    <name evidence="3" type="ORF">C477_21870</name>
</gene>
<dbReference type="CDD" id="cd14797">
    <property type="entry name" value="DUF302"/>
    <property type="match status" value="1"/>
</dbReference>
<feature type="region of interest" description="Disordered" evidence="1">
    <location>
        <begin position="24"/>
        <end position="73"/>
    </location>
</feature>
<name>M0BSR6_9EURY</name>
<reference evidence="3 4" key="1">
    <citation type="journal article" date="2014" name="PLoS Genet.">
        <title>Phylogenetically driven sequencing of extremely halophilic archaea reveals strategies for static and dynamic osmo-response.</title>
        <authorList>
            <person name="Becker E.A."/>
            <person name="Seitzer P.M."/>
            <person name="Tritt A."/>
            <person name="Larsen D."/>
            <person name="Krusor M."/>
            <person name="Yao A.I."/>
            <person name="Wu D."/>
            <person name="Madern D."/>
            <person name="Eisen J.A."/>
            <person name="Darling A.E."/>
            <person name="Facciotti M.T."/>
        </authorList>
    </citation>
    <scope>NUCLEOTIDE SEQUENCE [LARGE SCALE GENOMIC DNA]</scope>
    <source>
        <strain evidence="3 4">JCM 13891</strain>
    </source>
</reference>
<evidence type="ECO:0000313" key="3">
    <source>
        <dbReference type="EMBL" id="ELZ13152.1"/>
    </source>
</evidence>